<name>A0A444L8M8_METS7</name>
<dbReference type="Pfam" id="PF02637">
    <property type="entry name" value="GatB_Yqey"/>
    <property type="match status" value="1"/>
</dbReference>
<accession>A0A444L8M8</accession>
<evidence type="ECO:0000313" key="9">
    <source>
        <dbReference type="EMBL" id="RWX73937.1"/>
    </source>
</evidence>
<dbReference type="InterPro" id="IPR017959">
    <property type="entry name" value="Asn/Gln-tRNA_amidoTrfase_suB/E"/>
</dbReference>
<evidence type="ECO:0000256" key="2">
    <source>
        <dbReference type="ARBA" id="ARBA00022741"/>
    </source>
</evidence>
<feature type="domain" description="Asn/Gln amidotransferase" evidence="8">
    <location>
        <begin position="512"/>
        <end position="654"/>
    </location>
</feature>
<evidence type="ECO:0000259" key="8">
    <source>
        <dbReference type="SMART" id="SM00845"/>
    </source>
</evidence>
<dbReference type="Gene3D" id="1.10.10.410">
    <property type="match status" value="1"/>
</dbReference>
<dbReference type="InterPro" id="IPR017958">
    <property type="entry name" value="Gln-tRNA_amidoTrfase_suB_CS"/>
</dbReference>
<dbReference type="SUPFAM" id="SSF55931">
    <property type="entry name" value="Glutamine synthetase/guanido kinase"/>
    <property type="match status" value="1"/>
</dbReference>
<dbReference type="SUPFAM" id="SSF89095">
    <property type="entry name" value="GatB/YqeY motif"/>
    <property type="match status" value="1"/>
</dbReference>
<dbReference type="Pfam" id="PF02934">
    <property type="entry name" value="GatB_N"/>
    <property type="match status" value="1"/>
</dbReference>
<dbReference type="InterPro" id="IPR004115">
    <property type="entry name" value="GAD-like_sf"/>
</dbReference>
<dbReference type="GO" id="GO:0005524">
    <property type="term" value="F:ATP binding"/>
    <property type="evidence" value="ECO:0007669"/>
    <property type="project" value="UniProtKB-KW"/>
</dbReference>
<dbReference type="Pfam" id="PF02938">
    <property type="entry name" value="GAD"/>
    <property type="match status" value="1"/>
</dbReference>
<dbReference type="GO" id="GO:0006412">
    <property type="term" value="P:translation"/>
    <property type="evidence" value="ECO:0007669"/>
    <property type="project" value="UniProtKB-UniRule"/>
</dbReference>
<comment type="similarity">
    <text evidence="6">Belongs to the GatB/GatE family. GatE subfamily.</text>
</comment>
<comment type="caution">
    <text evidence="9">The sequence shown here is derived from an EMBL/GenBank/DDBJ whole genome shotgun (WGS) entry which is preliminary data.</text>
</comment>
<dbReference type="InterPro" id="IPR004414">
    <property type="entry name" value="GatE"/>
</dbReference>
<keyword evidence="9" id="KW-0808">Transferase</keyword>
<gene>
    <name evidence="6" type="primary">gatE</name>
    <name evidence="9" type="ORF">Metus_0716</name>
</gene>
<proteinExistence type="inferred from homology"/>
<dbReference type="AlphaFoldDB" id="A0A444L8M8"/>
<keyword evidence="1 6" id="KW-0436">Ligase</keyword>
<dbReference type="Gene3D" id="1.10.150.380">
    <property type="entry name" value="GatB domain, N-terminal subdomain"/>
    <property type="match status" value="1"/>
</dbReference>
<evidence type="ECO:0000256" key="6">
    <source>
        <dbReference type="HAMAP-Rule" id="MF_00588"/>
    </source>
</evidence>
<reference evidence="9 10" key="1">
    <citation type="submission" date="2018-12" db="EMBL/GenBank/DDBJ databases">
        <title>The complete genome of the methanogenic archaea of the candidate phylum Verstraetearchaeota, obtained from the metagenome of underground thermal water.</title>
        <authorList>
            <person name="Kadnikov V.V."/>
            <person name="Mardanov A.V."/>
            <person name="Beletsky A.V."/>
            <person name="Karnachuk O.V."/>
            <person name="Ravin N.V."/>
        </authorList>
    </citation>
    <scope>NUCLEOTIDE SEQUENCE [LARGE SCALE GENOMIC DNA]</scope>
    <source>
        <strain evidence="9">Ch88</strain>
    </source>
</reference>
<comment type="catalytic activity">
    <reaction evidence="5 6">
        <text>L-glutamyl-tRNA(Gln) + L-glutamine + ATP + H2O = L-glutaminyl-tRNA(Gln) + L-glutamate + ADP + phosphate + H(+)</text>
        <dbReference type="Rhea" id="RHEA:17521"/>
        <dbReference type="Rhea" id="RHEA-COMP:9681"/>
        <dbReference type="Rhea" id="RHEA-COMP:9684"/>
        <dbReference type="ChEBI" id="CHEBI:15377"/>
        <dbReference type="ChEBI" id="CHEBI:15378"/>
        <dbReference type="ChEBI" id="CHEBI:29985"/>
        <dbReference type="ChEBI" id="CHEBI:30616"/>
        <dbReference type="ChEBI" id="CHEBI:43474"/>
        <dbReference type="ChEBI" id="CHEBI:58359"/>
        <dbReference type="ChEBI" id="CHEBI:78520"/>
        <dbReference type="ChEBI" id="CHEBI:78521"/>
        <dbReference type="ChEBI" id="CHEBI:456216"/>
    </reaction>
</comment>
<dbReference type="GO" id="GO:0005737">
    <property type="term" value="C:cytoplasm"/>
    <property type="evidence" value="ECO:0007669"/>
    <property type="project" value="InterPro"/>
</dbReference>
<dbReference type="InterPro" id="IPR029351">
    <property type="entry name" value="GAD_dom"/>
</dbReference>
<keyword evidence="4 6" id="KW-0648">Protein biosynthesis</keyword>
<dbReference type="EC" id="6.3.5.-" evidence="6"/>
<evidence type="ECO:0000256" key="1">
    <source>
        <dbReference type="ARBA" id="ARBA00022598"/>
    </source>
</evidence>
<dbReference type="SUPFAM" id="SSF55261">
    <property type="entry name" value="GAD domain-like"/>
    <property type="match status" value="1"/>
</dbReference>
<dbReference type="Gene3D" id="3.30.1360.30">
    <property type="entry name" value="GAD-like domain"/>
    <property type="match status" value="1"/>
</dbReference>
<dbReference type="GO" id="GO:0070681">
    <property type="term" value="P:glutaminyl-tRNAGln biosynthesis via transamidation"/>
    <property type="evidence" value="ECO:0007669"/>
    <property type="project" value="TreeGrafter"/>
</dbReference>
<dbReference type="Proteomes" id="UP000288215">
    <property type="component" value="Unassembled WGS sequence"/>
</dbReference>
<evidence type="ECO:0000256" key="3">
    <source>
        <dbReference type="ARBA" id="ARBA00022840"/>
    </source>
</evidence>
<dbReference type="PROSITE" id="PS01234">
    <property type="entry name" value="GATB"/>
    <property type="match status" value="1"/>
</dbReference>
<dbReference type="GO" id="GO:0050567">
    <property type="term" value="F:glutaminyl-tRNA synthase (glutamine-hydrolyzing) activity"/>
    <property type="evidence" value="ECO:0007669"/>
    <property type="project" value="UniProtKB-UniRule"/>
</dbReference>
<feature type="compositionally biased region" description="Basic and acidic residues" evidence="7">
    <location>
        <begin position="1"/>
        <end position="17"/>
    </location>
</feature>
<comment type="function">
    <text evidence="6">Allows the formation of correctly charged Gln-tRNA(Gln) through the transamidation of misacylated Glu-tRNA(Gln) in organisms which lack glutaminyl-tRNA synthetase. The reaction takes place in the presence of glutamine and ATP through an activated gamma-phospho-Glu-tRNA(Gln). The GatDE system is specific for glutamate and does not act on aspartate.</text>
</comment>
<dbReference type="InterPro" id="IPR006075">
    <property type="entry name" value="Asn/Gln-tRNA_Trfase_suB/E_cat"/>
</dbReference>
<evidence type="ECO:0000313" key="10">
    <source>
        <dbReference type="Proteomes" id="UP000288215"/>
    </source>
</evidence>
<evidence type="ECO:0000256" key="4">
    <source>
        <dbReference type="ARBA" id="ARBA00022917"/>
    </source>
</evidence>
<protein>
    <recommendedName>
        <fullName evidence="6">Glutamyl-tRNA(Gln) amidotransferase subunit E</fullName>
        <shortName evidence="6">Glu-ADT subunit E</shortName>
        <ecNumber evidence="6">6.3.5.-</ecNumber>
    </recommendedName>
</protein>
<dbReference type="SMART" id="SM00845">
    <property type="entry name" value="GatB_Yqey"/>
    <property type="match status" value="1"/>
</dbReference>
<organism evidence="9 10">
    <name type="scientific">Methanosuratincola subterraneus</name>
    <dbReference type="NCBI Taxonomy" id="2593994"/>
    <lineage>
        <taxon>Archaea</taxon>
        <taxon>Thermoproteota</taxon>
        <taxon>Methanosuratincolia</taxon>
        <taxon>Candidatus Methanomethylicales</taxon>
        <taxon>Candidatus Methanomethylicaceae</taxon>
        <taxon>Candidatus Methanosuratincola (ex Vanwonterghem et al. 2016)</taxon>
    </lineage>
</organism>
<dbReference type="InterPro" id="IPR014746">
    <property type="entry name" value="Gln_synth/guanido_kin_cat_dom"/>
</dbReference>
<dbReference type="NCBIfam" id="NF003107">
    <property type="entry name" value="PRK04028.1"/>
    <property type="match status" value="1"/>
</dbReference>
<dbReference type="InterPro" id="IPR003789">
    <property type="entry name" value="Asn/Gln_tRNA_amidoTrase-B-like"/>
</dbReference>
<dbReference type="InterPro" id="IPR042114">
    <property type="entry name" value="GatB_C_1"/>
</dbReference>
<evidence type="ECO:0000256" key="7">
    <source>
        <dbReference type="SAM" id="MobiDB-lite"/>
    </source>
</evidence>
<evidence type="ECO:0000256" key="5">
    <source>
        <dbReference type="ARBA" id="ARBA00047913"/>
    </source>
</evidence>
<dbReference type="PANTHER" id="PTHR11659">
    <property type="entry name" value="GLUTAMYL-TRNA GLN AMIDOTRANSFERASE SUBUNIT B MITOCHONDRIAL AND PROKARYOTIC PET112-RELATED"/>
    <property type="match status" value="1"/>
</dbReference>
<keyword evidence="3 6" id="KW-0067">ATP-binding</keyword>
<dbReference type="NCBIfam" id="TIGR00134">
    <property type="entry name" value="gatE_arch"/>
    <property type="match status" value="1"/>
</dbReference>
<dbReference type="GO" id="GO:0016740">
    <property type="term" value="F:transferase activity"/>
    <property type="evidence" value="ECO:0007669"/>
    <property type="project" value="UniProtKB-KW"/>
</dbReference>
<keyword evidence="2 6" id="KW-0547">Nucleotide-binding</keyword>
<dbReference type="InterPro" id="IPR018027">
    <property type="entry name" value="Asn/Gln_amidotransferase"/>
</dbReference>
<feature type="region of interest" description="Disordered" evidence="7">
    <location>
        <begin position="1"/>
        <end position="33"/>
    </location>
</feature>
<dbReference type="GO" id="GO:0004812">
    <property type="term" value="F:aminoacyl-tRNA ligase activity"/>
    <property type="evidence" value="ECO:0007669"/>
    <property type="project" value="InterPro"/>
</dbReference>
<comment type="subunit">
    <text evidence="6">Heterodimer of GatD and GatE.</text>
</comment>
<dbReference type="PANTHER" id="PTHR11659:SF2">
    <property type="entry name" value="GLUTAMYL-TRNA(GLN) AMIDOTRANSFERASE SUBUNIT E"/>
    <property type="match status" value="1"/>
</dbReference>
<sequence>MASDEDRHMGSSADREVAAPPGPAAASGQAGSGGGVKVGIEIHQQLDTRHKLFCGCPTALSDRDPDYSVVRRLRPTHSEMGQVDRAALFESTRGKRFVYQGHYGSACLVELDEEPPHGLNGEAVSVALTVAAMMNMKPVDEIHVMRKIVIDGSNTTGFQRTAKVALDGWIDVGGKKVTIQSLCLEEDAARKVSEEPGGTVVYRLDRLGIPLVEVTTGPDMHSGAEAEEAALAIGRILKATGKVKRGIGAIRQDLNVSVEGGTRIEIKGVQELGMISSAVDYEAMRQRRLLEIRAELLRRGAPDPSGSQFEDLTGILKGTGSKVLRRAIDSGGRVMGLLLRGYGGLLKEEVQPGRRFGTELSDRAKARAGVGGIFHTDELPAYGITADEVSSVRQALGASESDCAVLVAAPEPACRAALEAVVERASEALRGIPPEVRAANQDGTTRFMRPMPGSARMYPETDVPSIVVSPSRFEEVKRSLPETLESKADRYRKEYGLSRDLALLVVDSPYAAEFESIVREGGADPSFVAATFEYTFKMLRREGVDVDSFDPGDIKQVLLGASSGKIPKEAVPEIFRWLSANRGKGVEDALKALSVGSVSPEEVRSAVAAVVERNLDLVRREGERAKSRLMGDLMKEYRGKVDGKLLFSLLDEEIRKRAE</sequence>
<dbReference type="HAMAP" id="MF_00588">
    <property type="entry name" value="GatE"/>
    <property type="match status" value="1"/>
</dbReference>
<dbReference type="InterPro" id="IPR023168">
    <property type="entry name" value="GatB_Yqey_C_2"/>
</dbReference>
<dbReference type="EMBL" id="RXGA01000002">
    <property type="protein sequence ID" value="RWX73937.1"/>
    <property type="molecule type" value="Genomic_DNA"/>
</dbReference>